<dbReference type="OrthoDB" id="7057833at2"/>
<dbReference type="Pfam" id="PF00583">
    <property type="entry name" value="Acetyltransf_1"/>
    <property type="match status" value="1"/>
</dbReference>
<dbReference type="AlphaFoldDB" id="A0A9W5UPH3"/>
<dbReference type="Proteomes" id="UP000607311">
    <property type="component" value="Unassembled WGS sequence"/>
</dbReference>
<keyword evidence="3" id="KW-1185">Reference proteome</keyword>
<sequence length="199" mass="21829">MSVVTVRRITPAEMDEASRIVGLAFALNPSNLAIAGGNRDKAARIMEHAARTLKLGNTASHVLVAEREGELAGVLKAAEWPHCQMTVREKIKSVPSQVRTMGFGLPRALKVVGGRAKHEPHKPHWHIGPIAVHPNQQGYGIGSALLTAFLADVDRQQVPAFLQADVDRNVVLYERFGFRVVSQEAILGINTSFMWRDAR</sequence>
<dbReference type="PROSITE" id="PS51186">
    <property type="entry name" value="GNAT"/>
    <property type="match status" value="1"/>
</dbReference>
<dbReference type="PANTHER" id="PTHR42791:SF1">
    <property type="entry name" value="N-ACETYLTRANSFERASE DOMAIN-CONTAINING PROTEIN"/>
    <property type="match status" value="1"/>
</dbReference>
<dbReference type="CDD" id="cd04301">
    <property type="entry name" value="NAT_SF"/>
    <property type="match status" value="1"/>
</dbReference>
<evidence type="ECO:0000313" key="3">
    <source>
        <dbReference type="Proteomes" id="UP000607311"/>
    </source>
</evidence>
<dbReference type="EMBL" id="BOPD01000010">
    <property type="protein sequence ID" value="GIJ32656.1"/>
    <property type="molecule type" value="Genomic_DNA"/>
</dbReference>
<dbReference type="InterPro" id="IPR000182">
    <property type="entry name" value="GNAT_dom"/>
</dbReference>
<dbReference type="PANTHER" id="PTHR42791">
    <property type="entry name" value="GNAT FAMILY ACETYLTRANSFERASE"/>
    <property type="match status" value="1"/>
</dbReference>
<organism evidence="2 3">
    <name type="scientific">Micromonospora sediminimaris</name>
    <dbReference type="NCBI Taxonomy" id="547162"/>
    <lineage>
        <taxon>Bacteria</taxon>
        <taxon>Bacillati</taxon>
        <taxon>Actinomycetota</taxon>
        <taxon>Actinomycetes</taxon>
        <taxon>Micromonosporales</taxon>
        <taxon>Micromonosporaceae</taxon>
        <taxon>Micromonospora</taxon>
    </lineage>
</organism>
<evidence type="ECO:0000313" key="2">
    <source>
        <dbReference type="EMBL" id="GIJ32656.1"/>
    </source>
</evidence>
<comment type="caution">
    <text evidence="2">The sequence shown here is derived from an EMBL/GenBank/DDBJ whole genome shotgun (WGS) entry which is preliminary data.</text>
</comment>
<protein>
    <submittedName>
        <fullName evidence="2">GCN5-like N-acetyltransferase</fullName>
    </submittedName>
</protein>
<proteinExistence type="predicted"/>
<dbReference type="InterPro" id="IPR052523">
    <property type="entry name" value="Trichothecene_AcTrans"/>
</dbReference>
<reference evidence="2" key="1">
    <citation type="submission" date="2021-01" db="EMBL/GenBank/DDBJ databases">
        <title>Whole genome shotgun sequence of Verrucosispora sediminis NBRC 107745.</title>
        <authorList>
            <person name="Komaki H."/>
            <person name="Tamura T."/>
        </authorList>
    </citation>
    <scope>NUCLEOTIDE SEQUENCE</scope>
    <source>
        <strain evidence="2">NBRC 107745</strain>
    </source>
</reference>
<dbReference type="InterPro" id="IPR016181">
    <property type="entry name" value="Acyl_CoA_acyltransferase"/>
</dbReference>
<accession>A0A9W5UPH3</accession>
<evidence type="ECO:0000259" key="1">
    <source>
        <dbReference type="PROSITE" id="PS51186"/>
    </source>
</evidence>
<gene>
    <name evidence="2" type="ORF">Vse01_18040</name>
</gene>
<name>A0A9W5UPH3_9ACTN</name>
<dbReference type="SUPFAM" id="SSF55729">
    <property type="entry name" value="Acyl-CoA N-acyltransferases (Nat)"/>
    <property type="match status" value="1"/>
</dbReference>
<dbReference type="GO" id="GO:0016747">
    <property type="term" value="F:acyltransferase activity, transferring groups other than amino-acyl groups"/>
    <property type="evidence" value="ECO:0007669"/>
    <property type="project" value="InterPro"/>
</dbReference>
<feature type="domain" description="N-acetyltransferase" evidence="1">
    <location>
        <begin position="4"/>
        <end position="199"/>
    </location>
</feature>
<dbReference type="Gene3D" id="3.40.630.30">
    <property type="match status" value="1"/>
</dbReference>